<dbReference type="InterPro" id="IPR012337">
    <property type="entry name" value="RNaseH-like_sf"/>
</dbReference>
<sequence length="106" mass="12223">MIPFLKINAGVCSVLGIQRSLCAPYHPQTNGLMERLNGTIHRALSKLVRDRANTWDQYLDSVMFGLRTKKQLTTKFSPYYLMFGRETISQKLLKTIRSTDFSAYFI</sequence>
<evidence type="ECO:0000259" key="1">
    <source>
        <dbReference type="PROSITE" id="PS50994"/>
    </source>
</evidence>
<gene>
    <name evidence="2" type="ORF">OJAV_G00039840</name>
</gene>
<dbReference type="AlphaFoldDB" id="A0A437DC92"/>
<evidence type="ECO:0000313" key="2">
    <source>
        <dbReference type="EMBL" id="RVE72548.1"/>
    </source>
</evidence>
<accession>A0A437DC92</accession>
<dbReference type="EMBL" id="CM012441">
    <property type="protein sequence ID" value="RVE72548.1"/>
    <property type="molecule type" value="Genomic_DNA"/>
</dbReference>
<protein>
    <recommendedName>
        <fullName evidence="1">Integrase catalytic domain-containing protein</fullName>
    </recommendedName>
</protein>
<dbReference type="PANTHER" id="PTHR37984">
    <property type="entry name" value="PROTEIN CBG26694"/>
    <property type="match status" value="1"/>
</dbReference>
<feature type="domain" description="Integrase catalytic" evidence="1">
    <location>
        <begin position="1"/>
        <end position="86"/>
    </location>
</feature>
<dbReference type="PANTHER" id="PTHR37984:SF5">
    <property type="entry name" value="PROTEIN NYNRIN-LIKE"/>
    <property type="match status" value="1"/>
</dbReference>
<dbReference type="InterPro" id="IPR036397">
    <property type="entry name" value="RNaseH_sf"/>
</dbReference>
<dbReference type="OrthoDB" id="413122at2759"/>
<dbReference type="InterPro" id="IPR050951">
    <property type="entry name" value="Retrovirus_Pol_polyprotein"/>
</dbReference>
<reference evidence="2 3" key="1">
    <citation type="submission" date="2018-11" db="EMBL/GenBank/DDBJ databases">
        <authorList>
            <person name="Lopez-Roques C."/>
            <person name="Donnadieu C."/>
            <person name="Bouchez O."/>
            <person name="Klopp C."/>
            <person name="Cabau C."/>
            <person name="Zahm M."/>
        </authorList>
    </citation>
    <scope>NUCLEOTIDE SEQUENCE [LARGE SCALE GENOMIC DNA]</scope>
    <source>
        <strain evidence="2">RS831</strain>
        <tissue evidence="2">Whole body</tissue>
    </source>
</reference>
<proteinExistence type="predicted"/>
<evidence type="ECO:0000313" key="3">
    <source>
        <dbReference type="Proteomes" id="UP000283210"/>
    </source>
</evidence>
<keyword evidence="3" id="KW-1185">Reference proteome</keyword>
<organism evidence="2 3">
    <name type="scientific">Oryzias javanicus</name>
    <name type="common">Javanese ricefish</name>
    <name type="synonym">Aplocheilus javanicus</name>
    <dbReference type="NCBI Taxonomy" id="123683"/>
    <lineage>
        <taxon>Eukaryota</taxon>
        <taxon>Metazoa</taxon>
        <taxon>Chordata</taxon>
        <taxon>Craniata</taxon>
        <taxon>Vertebrata</taxon>
        <taxon>Euteleostomi</taxon>
        <taxon>Actinopterygii</taxon>
        <taxon>Neopterygii</taxon>
        <taxon>Teleostei</taxon>
        <taxon>Neoteleostei</taxon>
        <taxon>Acanthomorphata</taxon>
        <taxon>Ovalentaria</taxon>
        <taxon>Atherinomorphae</taxon>
        <taxon>Beloniformes</taxon>
        <taxon>Adrianichthyidae</taxon>
        <taxon>Oryziinae</taxon>
        <taxon>Oryzias</taxon>
    </lineage>
</organism>
<dbReference type="PROSITE" id="PS50994">
    <property type="entry name" value="INTEGRASE"/>
    <property type="match status" value="1"/>
</dbReference>
<dbReference type="GO" id="GO:0015074">
    <property type="term" value="P:DNA integration"/>
    <property type="evidence" value="ECO:0007669"/>
    <property type="project" value="InterPro"/>
</dbReference>
<dbReference type="Proteomes" id="UP000283210">
    <property type="component" value="Chromosome 5"/>
</dbReference>
<dbReference type="Gene3D" id="3.30.420.10">
    <property type="entry name" value="Ribonuclease H-like superfamily/Ribonuclease H"/>
    <property type="match status" value="1"/>
</dbReference>
<dbReference type="GO" id="GO:0003676">
    <property type="term" value="F:nucleic acid binding"/>
    <property type="evidence" value="ECO:0007669"/>
    <property type="project" value="InterPro"/>
</dbReference>
<name>A0A437DC92_ORYJA</name>
<reference evidence="2 3" key="2">
    <citation type="submission" date="2019-01" db="EMBL/GenBank/DDBJ databases">
        <title>A chromosome length genome reference of the Java medaka (oryzias javanicus).</title>
        <authorList>
            <person name="Herpin A."/>
            <person name="Takehana Y."/>
            <person name="Naruse K."/>
            <person name="Ansai S."/>
            <person name="Kawaguchi M."/>
        </authorList>
    </citation>
    <scope>NUCLEOTIDE SEQUENCE [LARGE SCALE GENOMIC DNA]</scope>
    <source>
        <strain evidence="2">RS831</strain>
        <tissue evidence="2">Whole body</tissue>
    </source>
</reference>
<dbReference type="InterPro" id="IPR001584">
    <property type="entry name" value="Integrase_cat-core"/>
</dbReference>
<dbReference type="SUPFAM" id="SSF53098">
    <property type="entry name" value="Ribonuclease H-like"/>
    <property type="match status" value="1"/>
</dbReference>